<name>A0A803P593_CANSA</name>
<keyword evidence="2" id="KW-1185">Reference proteome</keyword>
<evidence type="ECO:0000313" key="2">
    <source>
        <dbReference type="Proteomes" id="UP000596661"/>
    </source>
</evidence>
<dbReference type="EMBL" id="UZAU01000302">
    <property type="status" value="NOT_ANNOTATED_CDS"/>
    <property type="molecule type" value="Genomic_DNA"/>
</dbReference>
<sequence length="122" mass="13884">MIKARDSIPKINADGQRWWWLDHPPPPRTHACMLHVTMFSRQVLWKIKDLIGSWAGSTSVLLERADGGRTTVSCTLRDSHPSSLLHLDVRDQQTRVGLESFDPCNWGAAGCLHGYQLWPLWP</sequence>
<dbReference type="EnsemblPlants" id="evm.model.03.1431">
    <property type="protein sequence ID" value="cds.evm.model.03.1431"/>
    <property type="gene ID" value="evm.TU.03.1431"/>
</dbReference>
<protein>
    <submittedName>
        <fullName evidence="1">Uncharacterized protein</fullName>
    </submittedName>
</protein>
<dbReference type="Gramene" id="evm.model.03.1431">
    <property type="protein sequence ID" value="cds.evm.model.03.1431"/>
    <property type="gene ID" value="evm.TU.03.1431"/>
</dbReference>
<proteinExistence type="predicted"/>
<dbReference type="Proteomes" id="UP000596661">
    <property type="component" value="Chromosome 3"/>
</dbReference>
<reference evidence="1" key="2">
    <citation type="submission" date="2021-03" db="UniProtKB">
        <authorList>
            <consortium name="EnsemblPlants"/>
        </authorList>
    </citation>
    <scope>IDENTIFICATION</scope>
</reference>
<accession>A0A803P593</accession>
<reference evidence="1" key="1">
    <citation type="submission" date="2018-11" db="EMBL/GenBank/DDBJ databases">
        <authorList>
            <person name="Grassa J C."/>
        </authorList>
    </citation>
    <scope>NUCLEOTIDE SEQUENCE [LARGE SCALE GENOMIC DNA]</scope>
</reference>
<dbReference type="AlphaFoldDB" id="A0A803P593"/>
<organism evidence="1 2">
    <name type="scientific">Cannabis sativa</name>
    <name type="common">Hemp</name>
    <name type="synonym">Marijuana</name>
    <dbReference type="NCBI Taxonomy" id="3483"/>
    <lineage>
        <taxon>Eukaryota</taxon>
        <taxon>Viridiplantae</taxon>
        <taxon>Streptophyta</taxon>
        <taxon>Embryophyta</taxon>
        <taxon>Tracheophyta</taxon>
        <taxon>Spermatophyta</taxon>
        <taxon>Magnoliopsida</taxon>
        <taxon>eudicotyledons</taxon>
        <taxon>Gunneridae</taxon>
        <taxon>Pentapetalae</taxon>
        <taxon>rosids</taxon>
        <taxon>fabids</taxon>
        <taxon>Rosales</taxon>
        <taxon>Cannabaceae</taxon>
        <taxon>Cannabis</taxon>
    </lineage>
</organism>
<evidence type="ECO:0000313" key="1">
    <source>
        <dbReference type="EnsemblPlants" id="cds.evm.model.03.1431"/>
    </source>
</evidence>